<dbReference type="AlphaFoldDB" id="A0A916UIM4"/>
<dbReference type="EMBL" id="BMJH01000003">
    <property type="protein sequence ID" value="GGC73245.1"/>
    <property type="molecule type" value="Genomic_DNA"/>
</dbReference>
<dbReference type="RefSeq" id="WP_188676200.1">
    <property type="nucleotide sequence ID" value="NZ_BMJH01000003.1"/>
</dbReference>
<reference evidence="1" key="2">
    <citation type="submission" date="2020-09" db="EMBL/GenBank/DDBJ databases">
        <authorList>
            <person name="Sun Q."/>
            <person name="Zhou Y."/>
        </authorList>
    </citation>
    <scope>NUCLEOTIDE SEQUENCE</scope>
    <source>
        <strain evidence="1">CGMCC 1.15478</strain>
    </source>
</reference>
<accession>A0A916UIM4</accession>
<gene>
    <name evidence="1" type="ORF">GCM10011410_27960</name>
</gene>
<proteinExistence type="predicted"/>
<keyword evidence="2" id="KW-1185">Reference proteome</keyword>
<evidence type="ECO:0000313" key="1">
    <source>
        <dbReference type="EMBL" id="GGC73245.1"/>
    </source>
</evidence>
<evidence type="ECO:0000313" key="2">
    <source>
        <dbReference type="Proteomes" id="UP000641514"/>
    </source>
</evidence>
<sequence length="74" mass="7345">MEIAEMIELFATFSGGLADIGAFFDGVGGFTSGSADLLGGYELGFGGEDGTFAGGEGFLGSMNFFSLGATPAGE</sequence>
<organism evidence="1 2">
    <name type="scientific">Hoyosella rhizosphaerae</name>
    <dbReference type="NCBI Taxonomy" id="1755582"/>
    <lineage>
        <taxon>Bacteria</taxon>
        <taxon>Bacillati</taxon>
        <taxon>Actinomycetota</taxon>
        <taxon>Actinomycetes</taxon>
        <taxon>Mycobacteriales</taxon>
        <taxon>Hoyosellaceae</taxon>
        <taxon>Hoyosella</taxon>
    </lineage>
</organism>
<reference evidence="1" key="1">
    <citation type="journal article" date="2014" name="Int. J. Syst. Evol. Microbiol.">
        <title>Complete genome sequence of Corynebacterium casei LMG S-19264T (=DSM 44701T), isolated from a smear-ripened cheese.</title>
        <authorList>
            <consortium name="US DOE Joint Genome Institute (JGI-PGF)"/>
            <person name="Walter F."/>
            <person name="Albersmeier A."/>
            <person name="Kalinowski J."/>
            <person name="Ruckert C."/>
        </authorList>
    </citation>
    <scope>NUCLEOTIDE SEQUENCE</scope>
    <source>
        <strain evidence="1">CGMCC 1.15478</strain>
    </source>
</reference>
<name>A0A916UIM4_9ACTN</name>
<comment type="caution">
    <text evidence="1">The sequence shown here is derived from an EMBL/GenBank/DDBJ whole genome shotgun (WGS) entry which is preliminary data.</text>
</comment>
<protein>
    <submittedName>
        <fullName evidence="1">Uncharacterized protein</fullName>
    </submittedName>
</protein>
<dbReference type="Proteomes" id="UP000641514">
    <property type="component" value="Unassembled WGS sequence"/>
</dbReference>